<comment type="caution">
    <text evidence="2">The sequence shown here is derived from an EMBL/GenBank/DDBJ whole genome shotgun (WGS) entry which is preliminary data.</text>
</comment>
<dbReference type="SUPFAM" id="SSF56672">
    <property type="entry name" value="DNA/RNA polymerases"/>
    <property type="match status" value="1"/>
</dbReference>
<dbReference type="InterPro" id="IPR043502">
    <property type="entry name" value="DNA/RNA_pol_sf"/>
</dbReference>
<sequence>MESEFQALLRNATWTLCSLPPGKNVVPNIWVFKCKRRPDGSIERLKTQLVVVGYLQRSGLDFHEIFSPVIKPSTVLYVDDILVTSNDRSFVSSLISKLQLDFAMNDLVHLSYFLGIEATRDSSGLHLRQTKHNIDLLERVKLLGIRPYRAPCVSGSKLSKFDGEALSDPSEYRHTAGDPDNRRSTCAYGIYVGPNLISWSAKKQPIVSKSSTEAEYMCLALVTARVYWLRMLLCELQASLDSPPVIWCDNISALALASNPIFHA</sequence>
<protein>
    <recommendedName>
        <fullName evidence="1">Reverse transcriptase Ty1/copia-type domain-containing protein</fullName>
    </recommendedName>
</protein>
<accession>A0A833U662</accession>
<evidence type="ECO:0000313" key="3">
    <source>
        <dbReference type="Proteomes" id="UP000619265"/>
    </source>
</evidence>
<proteinExistence type="predicted"/>
<dbReference type="Gramene" id="Jr10_05870_p1">
    <property type="protein sequence ID" value="cds.Jr10_05870_p1"/>
    <property type="gene ID" value="Jr10_05870"/>
</dbReference>
<reference evidence="2" key="1">
    <citation type="submission" date="2015-10" db="EMBL/GenBank/DDBJ databases">
        <authorList>
            <person name="Martinez-Garcia P.J."/>
            <person name="Crepeau M.W."/>
            <person name="Puiu D."/>
            <person name="Gonzalez-Ibeas D."/>
            <person name="Whalen J."/>
            <person name="Stevens K."/>
            <person name="Paul R."/>
            <person name="Butterfield T."/>
            <person name="Britton M."/>
            <person name="Reagan R."/>
            <person name="Chakraborty S."/>
            <person name="Walawage S.L."/>
            <person name="Vasquez-Gross H.A."/>
            <person name="Cardeno C."/>
            <person name="Famula R."/>
            <person name="Pratt K."/>
            <person name="Kuruganti S."/>
            <person name="Aradhya M.K."/>
            <person name="Leslie C.A."/>
            <person name="Dandekar A.M."/>
            <person name="Salzberg S.L."/>
            <person name="Wegrzyn J.L."/>
            <person name="Langley C.H."/>
            <person name="Neale D.B."/>
        </authorList>
    </citation>
    <scope>NUCLEOTIDE SEQUENCE</scope>
    <source>
        <tissue evidence="2">Leaves</tissue>
    </source>
</reference>
<dbReference type="AlphaFoldDB" id="A0A833U662"/>
<organism evidence="2 3">
    <name type="scientific">Juglans regia</name>
    <name type="common">English walnut</name>
    <dbReference type="NCBI Taxonomy" id="51240"/>
    <lineage>
        <taxon>Eukaryota</taxon>
        <taxon>Viridiplantae</taxon>
        <taxon>Streptophyta</taxon>
        <taxon>Embryophyta</taxon>
        <taxon>Tracheophyta</taxon>
        <taxon>Spermatophyta</taxon>
        <taxon>Magnoliopsida</taxon>
        <taxon>eudicotyledons</taxon>
        <taxon>Gunneridae</taxon>
        <taxon>Pentapetalae</taxon>
        <taxon>rosids</taxon>
        <taxon>fabids</taxon>
        <taxon>Fagales</taxon>
        <taxon>Juglandaceae</taxon>
        <taxon>Juglans</taxon>
    </lineage>
</organism>
<dbReference type="CDD" id="cd09272">
    <property type="entry name" value="RNase_HI_RT_Ty1"/>
    <property type="match status" value="1"/>
</dbReference>
<feature type="domain" description="Reverse transcriptase Ty1/copia-type" evidence="1">
    <location>
        <begin position="76"/>
        <end position="152"/>
    </location>
</feature>
<dbReference type="EMBL" id="LIHL02000010">
    <property type="protein sequence ID" value="KAF5457517.1"/>
    <property type="molecule type" value="Genomic_DNA"/>
</dbReference>
<dbReference type="PANTHER" id="PTHR11439">
    <property type="entry name" value="GAG-POL-RELATED RETROTRANSPOSON"/>
    <property type="match status" value="1"/>
</dbReference>
<dbReference type="PANTHER" id="PTHR11439:SF500">
    <property type="entry name" value="RNA-DIRECTED DNA POLYMERASE"/>
    <property type="match status" value="1"/>
</dbReference>
<name>A0A833U662_JUGRE</name>
<dbReference type="Proteomes" id="UP000619265">
    <property type="component" value="Unassembled WGS sequence"/>
</dbReference>
<feature type="domain" description="Reverse transcriptase Ty1/copia-type" evidence="1">
    <location>
        <begin position="11"/>
        <end position="75"/>
    </location>
</feature>
<gene>
    <name evidence="2" type="ORF">F2P56_021615</name>
</gene>
<reference evidence="2" key="2">
    <citation type="submission" date="2020-03" db="EMBL/GenBank/DDBJ databases">
        <title>Walnut 2.0.</title>
        <authorList>
            <person name="Marrano A."/>
            <person name="Britton M."/>
            <person name="Zimin A.V."/>
            <person name="Zaini P.A."/>
            <person name="Workman R."/>
            <person name="Puiu D."/>
            <person name="Bianco L."/>
            <person name="Allen B.J."/>
            <person name="Troggio M."/>
            <person name="Leslie C.A."/>
            <person name="Timp W."/>
            <person name="Dendekar A."/>
            <person name="Salzberg S.L."/>
            <person name="Neale D.B."/>
        </authorList>
    </citation>
    <scope>NUCLEOTIDE SEQUENCE</scope>
    <source>
        <tissue evidence="2">Leaves</tissue>
    </source>
</reference>
<evidence type="ECO:0000259" key="1">
    <source>
        <dbReference type="Pfam" id="PF07727"/>
    </source>
</evidence>
<dbReference type="InterPro" id="IPR013103">
    <property type="entry name" value="RVT_2"/>
</dbReference>
<evidence type="ECO:0000313" key="2">
    <source>
        <dbReference type="EMBL" id="KAF5457517.1"/>
    </source>
</evidence>
<dbReference type="Pfam" id="PF07727">
    <property type="entry name" value="RVT_2"/>
    <property type="match status" value="2"/>
</dbReference>